<reference evidence="1 2" key="1">
    <citation type="journal article" date="2022" name="New Phytol.">
        <title>Ecological generalism drives hyperdiversity of secondary metabolite gene clusters in xylarialean endophytes.</title>
        <authorList>
            <person name="Franco M.E.E."/>
            <person name="Wisecaver J.H."/>
            <person name="Arnold A.E."/>
            <person name="Ju Y.M."/>
            <person name="Slot J.C."/>
            <person name="Ahrendt S."/>
            <person name="Moore L.P."/>
            <person name="Eastman K.E."/>
            <person name="Scott K."/>
            <person name="Konkel Z."/>
            <person name="Mondo S.J."/>
            <person name="Kuo A."/>
            <person name="Hayes R.D."/>
            <person name="Haridas S."/>
            <person name="Andreopoulos B."/>
            <person name="Riley R."/>
            <person name="LaButti K."/>
            <person name="Pangilinan J."/>
            <person name="Lipzen A."/>
            <person name="Amirebrahimi M."/>
            <person name="Yan J."/>
            <person name="Adam C."/>
            <person name="Keymanesh K."/>
            <person name="Ng V."/>
            <person name="Louie K."/>
            <person name="Northen T."/>
            <person name="Drula E."/>
            <person name="Henrissat B."/>
            <person name="Hsieh H.M."/>
            <person name="Youens-Clark K."/>
            <person name="Lutzoni F."/>
            <person name="Miadlikowska J."/>
            <person name="Eastwood D.C."/>
            <person name="Hamelin R.C."/>
            <person name="Grigoriev I.V."/>
            <person name="U'Ren J.M."/>
        </authorList>
    </citation>
    <scope>NUCLEOTIDE SEQUENCE [LARGE SCALE GENOMIC DNA]</scope>
    <source>
        <strain evidence="1 2">CBS 119005</strain>
    </source>
</reference>
<dbReference type="EMBL" id="MU393493">
    <property type="protein sequence ID" value="KAI4863997.1"/>
    <property type="molecule type" value="Genomic_DNA"/>
</dbReference>
<proteinExistence type="predicted"/>
<accession>A0ACB9YXS0</accession>
<protein>
    <submittedName>
        <fullName evidence="1">Thioesterase-like superfamily-domain-containing protein</fullName>
    </submittedName>
</protein>
<keyword evidence="2" id="KW-1185">Reference proteome</keyword>
<sequence length="316" mass="34931">MPPNPRFKALPRVLSSAPLSRRPPPLLLGIGPTTTSRPCRLQLLSSPAASNNIRTFSSSSKEKEEEEPLPLPPGRWYSDFQARLGKCILFGCSREQARRAAGVLRALATEWRALAAGAEGFLTGGRRGLEGQQVVWGEMDSFGHVNNANYIRYAESSRVNWILHFAGADPANGARWRELMTPKGTGLIMKSITAEYKFPMTYPDTVSAYHKLRLEPAASDTSLALDCVVLSHRHRRVAARTGEDVVVYDYAAARKAPLPPFALAALRDVWGRQRRESERARARIREIAGLVRELERDTWDRSDAVEDLGAAGKGGK</sequence>
<evidence type="ECO:0000313" key="2">
    <source>
        <dbReference type="Proteomes" id="UP001497700"/>
    </source>
</evidence>
<comment type="caution">
    <text evidence="1">The sequence shown here is derived from an EMBL/GenBank/DDBJ whole genome shotgun (WGS) entry which is preliminary data.</text>
</comment>
<organism evidence="1 2">
    <name type="scientific">Hypoxylon rubiginosum</name>
    <dbReference type="NCBI Taxonomy" id="110542"/>
    <lineage>
        <taxon>Eukaryota</taxon>
        <taxon>Fungi</taxon>
        <taxon>Dikarya</taxon>
        <taxon>Ascomycota</taxon>
        <taxon>Pezizomycotina</taxon>
        <taxon>Sordariomycetes</taxon>
        <taxon>Xylariomycetidae</taxon>
        <taxon>Xylariales</taxon>
        <taxon>Hypoxylaceae</taxon>
        <taxon>Hypoxylon</taxon>
    </lineage>
</organism>
<name>A0ACB9YXS0_9PEZI</name>
<evidence type="ECO:0000313" key="1">
    <source>
        <dbReference type="EMBL" id="KAI4863997.1"/>
    </source>
</evidence>
<dbReference type="Proteomes" id="UP001497700">
    <property type="component" value="Unassembled WGS sequence"/>
</dbReference>
<gene>
    <name evidence="1" type="ORF">F4820DRAFT_425063</name>
</gene>